<feature type="compositionally biased region" description="Pro residues" evidence="1">
    <location>
        <begin position="91"/>
        <end position="103"/>
    </location>
</feature>
<feature type="compositionally biased region" description="Pro residues" evidence="1">
    <location>
        <begin position="11"/>
        <end position="26"/>
    </location>
</feature>
<keyword evidence="3" id="KW-1185">Reference proteome</keyword>
<sequence>FSWAQPRPTKNLPPPLCPQRPLPPRPQIEIPKKSPLAASSSPAAAASPTGRRARRRPPPHPSPAPPPPVARLPAAPARRPPAAGPSAWHPPAAPPPPAALPLPRAPREEEENAAFIAVRIHVRTILASFWDPVVQISSVSLLCINIAAGKKLKDKSGGAWNNKMNTVSLDPELWNTEIMVNSK</sequence>
<reference evidence="2 3" key="1">
    <citation type="submission" date="2024-02" db="EMBL/GenBank/DDBJ databases">
        <title>High-quality chromosome-scale genome assembly of Pensacola bahiagrass (Paspalum notatum Flugge var. saurae).</title>
        <authorList>
            <person name="Vega J.M."/>
            <person name="Podio M."/>
            <person name="Orjuela J."/>
            <person name="Siena L.A."/>
            <person name="Pessino S.C."/>
            <person name="Combes M.C."/>
            <person name="Mariac C."/>
            <person name="Albertini E."/>
            <person name="Pupilli F."/>
            <person name="Ortiz J.P.A."/>
            <person name="Leblanc O."/>
        </authorList>
    </citation>
    <scope>NUCLEOTIDE SEQUENCE [LARGE SCALE GENOMIC DNA]</scope>
    <source>
        <strain evidence="2">R1</strain>
        <tissue evidence="2">Leaf</tissue>
    </source>
</reference>
<protein>
    <submittedName>
        <fullName evidence="2">Uncharacterized protein</fullName>
    </submittedName>
</protein>
<feature type="region of interest" description="Disordered" evidence="1">
    <location>
        <begin position="1"/>
        <end position="103"/>
    </location>
</feature>
<dbReference type="AlphaFoldDB" id="A0AAQ3SJC2"/>
<evidence type="ECO:0000313" key="3">
    <source>
        <dbReference type="Proteomes" id="UP001341281"/>
    </source>
</evidence>
<evidence type="ECO:0000256" key="1">
    <source>
        <dbReference type="SAM" id="MobiDB-lite"/>
    </source>
</evidence>
<dbReference type="Proteomes" id="UP001341281">
    <property type="component" value="Chromosome 01"/>
</dbReference>
<feature type="compositionally biased region" description="Low complexity" evidence="1">
    <location>
        <begin position="34"/>
        <end position="50"/>
    </location>
</feature>
<evidence type="ECO:0000313" key="2">
    <source>
        <dbReference type="EMBL" id="WVZ51630.1"/>
    </source>
</evidence>
<feature type="compositionally biased region" description="Pro residues" evidence="1">
    <location>
        <begin position="59"/>
        <end position="70"/>
    </location>
</feature>
<name>A0AAQ3SJC2_PASNO</name>
<feature type="non-terminal residue" evidence="2">
    <location>
        <position position="183"/>
    </location>
</feature>
<organism evidence="2 3">
    <name type="scientific">Paspalum notatum var. saurae</name>
    <dbReference type="NCBI Taxonomy" id="547442"/>
    <lineage>
        <taxon>Eukaryota</taxon>
        <taxon>Viridiplantae</taxon>
        <taxon>Streptophyta</taxon>
        <taxon>Embryophyta</taxon>
        <taxon>Tracheophyta</taxon>
        <taxon>Spermatophyta</taxon>
        <taxon>Magnoliopsida</taxon>
        <taxon>Liliopsida</taxon>
        <taxon>Poales</taxon>
        <taxon>Poaceae</taxon>
        <taxon>PACMAD clade</taxon>
        <taxon>Panicoideae</taxon>
        <taxon>Andropogonodae</taxon>
        <taxon>Paspaleae</taxon>
        <taxon>Paspalinae</taxon>
        <taxon>Paspalum</taxon>
    </lineage>
</organism>
<dbReference type="EMBL" id="CP144745">
    <property type="protein sequence ID" value="WVZ51630.1"/>
    <property type="molecule type" value="Genomic_DNA"/>
</dbReference>
<gene>
    <name evidence="2" type="ORF">U9M48_002754</name>
</gene>
<accession>A0AAQ3SJC2</accession>
<proteinExistence type="predicted"/>